<dbReference type="PROSITE" id="PS50887">
    <property type="entry name" value="GGDEF"/>
    <property type="match status" value="1"/>
</dbReference>
<dbReference type="GO" id="GO:0005886">
    <property type="term" value="C:plasma membrane"/>
    <property type="evidence" value="ECO:0007669"/>
    <property type="project" value="TreeGrafter"/>
</dbReference>
<dbReference type="STRING" id="317577.GCA_000419625_01933"/>
<dbReference type="NCBIfam" id="TIGR00254">
    <property type="entry name" value="GGDEF"/>
    <property type="match status" value="1"/>
</dbReference>
<dbReference type="Gene3D" id="3.30.70.270">
    <property type="match status" value="1"/>
</dbReference>
<dbReference type="RefSeq" id="WP_051307763.1">
    <property type="nucleotide sequence ID" value="NZ_CP021081.1"/>
</dbReference>
<sequence>MSPKARLLVRRRSRPAPAAPTTAEILQALPVPLLWQEGAGQPLCANAAYHARWAALPECAQLEQPGATLIRLPTPDGPLRYARLSAHPAPALLQGLHRCWTAEDVHDFLVDALTGLPTRQAWERERLPCPVSPALHVTLLDLNGFKAVNDTHGHAAGDAALRLLGRLLARACAGRPVQAYRLGGDEFLLAGCGDNGVNLGQLEREFQASARRELGLTGLSFAVGQAAAPQDGQSVSELLRVADARMYRAKHSGRAGTRPLGVRGTLIRLVAGQQAVLKVAPPLWTAARGEAWSF</sequence>
<evidence type="ECO:0000259" key="1">
    <source>
        <dbReference type="PROSITE" id="PS50887"/>
    </source>
</evidence>
<dbReference type="InterPro" id="IPR000160">
    <property type="entry name" value="GGDEF_dom"/>
</dbReference>
<keyword evidence="3" id="KW-1185">Reference proteome</keyword>
<dbReference type="InterPro" id="IPR029787">
    <property type="entry name" value="Nucleotide_cyclase"/>
</dbReference>
<protein>
    <submittedName>
        <fullName evidence="2">GGDEF domain-containing protein</fullName>
    </submittedName>
</protein>
<organism evidence="2 3">
    <name type="scientific">Deinococcus ficus</name>
    <dbReference type="NCBI Taxonomy" id="317577"/>
    <lineage>
        <taxon>Bacteria</taxon>
        <taxon>Thermotogati</taxon>
        <taxon>Deinococcota</taxon>
        <taxon>Deinococci</taxon>
        <taxon>Deinococcales</taxon>
        <taxon>Deinococcaceae</taxon>
        <taxon>Deinococcus</taxon>
    </lineage>
</organism>
<dbReference type="GO" id="GO:0052621">
    <property type="term" value="F:diguanylate cyclase activity"/>
    <property type="evidence" value="ECO:0007669"/>
    <property type="project" value="TreeGrafter"/>
</dbReference>
<evidence type="ECO:0000313" key="2">
    <source>
        <dbReference type="EMBL" id="ASN81280.1"/>
    </source>
</evidence>
<dbReference type="PANTHER" id="PTHR45138">
    <property type="entry name" value="REGULATORY COMPONENTS OF SENSORY TRANSDUCTION SYSTEM"/>
    <property type="match status" value="1"/>
</dbReference>
<dbReference type="Proteomes" id="UP000259030">
    <property type="component" value="Chromosome"/>
</dbReference>
<evidence type="ECO:0000313" key="3">
    <source>
        <dbReference type="Proteomes" id="UP000259030"/>
    </source>
</evidence>
<reference evidence="2 3" key="1">
    <citation type="submission" date="2017-05" db="EMBL/GenBank/DDBJ databases">
        <title>The complete genome sequence of Deinococcus ficus isolated from the rhizosphere of the Ficus religiosa L. in Taiwan.</title>
        <authorList>
            <person name="Wu K.-M."/>
            <person name="Liao T.-L."/>
            <person name="Liu Y.-M."/>
            <person name="Young C.-C."/>
            <person name="Tsai S.-F."/>
        </authorList>
    </citation>
    <scope>NUCLEOTIDE SEQUENCE [LARGE SCALE GENOMIC DNA]</scope>
    <source>
        <strain evidence="2 3">CC-FR2-10</strain>
    </source>
</reference>
<dbReference type="InterPro" id="IPR043128">
    <property type="entry name" value="Rev_trsase/Diguanyl_cyclase"/>
</dbReference>
<dbReference type="GO" id="GO:1902201">
    <property type="term" value="P:negative regulation of bacterial-type flagellum-dependent cell motility"/>
    <property type="evidence" value="ECO:0007669"/>
    <property type="project" value="TreeGrafter"/>
</dbReference>
<dbReference type="PANTHER" id="PTHR45138:SF9">
    <property type="entry name" value="DIGUANYLATE CYCLASE DGCM-RELATED"/>
    <property type="match status" value="1"/>
</dbReference>
<dbReference type="GO" id="GO:0043709">
    <property type="term" value="P:cell adhesion involved in single-species biofilm formation"/>
    <property type="evidence" value="ECO:0007669"/>
    <property type="project" value="TreeGrafter"/>
</dbReference>
<dbReference type="CDD" id="cd01949">
    <property type="entry name" value="GGDEF"/>
    <property type="match status" value="1"/>
</dbReference>
<accession>A0A221SXB6</accession>
<proteinExistence type="predicted"/>
<feature type="domain" description="GGDEF" evidence="1">
    <location>
        <begin position="133"/>
        <end position="262"/>
    </location>
</feature>
<name>A0A221SXB6_9DEIO</name>
<gene>
    <name evidence="2" type="ORF">DFI_09890</name>
</gene>
<dbReference type="KEGG" id="dfc:DFI_09890"/>
<dbReference type="AlphaFoldDB" id="A0A221SXB6"/>
<dbReference type="SUPFAM" id="SSF55073">
    <property type="entry name" value="Nucleotide cyclase"/>
    <property type="match status" value="1"/>
</dbReference>
<dbReference type="EMBL" id="CP021081">
    <property type="protein sequence ID" value="ASN81280.1"/>
    <property type="molecule type" value="Genomic_DNA"/>
</dbReference>
<dbReference type="Pfam" id="PF00990">
    <property type="entry name" value="GGDEF"/>
    <property type="match status" value="1"/>
</dbReference>
<dbReference type="InterPro" id="IPR050469">
    <property type="entry name" value="Diguanylate_Cyclase"/>
</dbReference>
<dbReference type="SMART" id="SM00267">
    <property type="entry name" value="GGDEF"/>
    <property type="match status" value="1"/>
</dbReference>